<dbReference type="AlphaFoldDB" id="A0A0M3HHI4"/>
<dbReference type="Proteomes" id="UP000036681">
    <property type="component" value="Unplaced"/>
</dbReference>
<protein>
    <submittedName>
        <fullName evidence="2">Uncharacterized protein</fullName>
    </submittedName>
</protein>
<keyword evidence="1" id="KW-1185">Reference proteome</keyword>
<reference evidence="2" key="1">
    <citation type="submission" date="2017-02" db="UniProtKB">
        <authorList>
            <consortium name="WormBaseParasite"/>
        </authorList>
    </citation>
    <scope>IDENTIFICATION</scope>
</reference>
<sequence length="37" mass="4198">MHSAKLLSPIWRLPPQPNRPPVFVPCNTTSINSRKTI</sequence>
<name>A0A0M3HHI4_ASCLU</name>
<evidence type="ECO:0000313" key="1">
    <source>
        <dbReference type="Proteomes" id="UP000036681"/>
    </source>
</evidence>
<accession>A0A0M3HHI4</accession>
<dbReference type="WBParaSite" id="ALUE_0000097901-mRNA-1">
    <property type="protein sequence ID" value="ALUE_0000097901-mRNA-1"/>
    <property type="gene ID" value="ALUE_0000097901"/>
</dbReference>
<organism evidence="1 2">
    <name type="scientific">Ascaris lumbricoides</name>
    <name type="common">Giant roundworm</name>
    <dbReference type="NCBI Taxonomy" id="6252"/>
    <lineage>
        <taxon>Eukaryota</taxon>
        <taxon>Metazoa</taxon>
        <taxon>Ecdysozoa</taxon>
        <taxon>Nematoda</taxon>
        <taxon>Chromadorea</taxon>
        <taxon>Rhabditida</taxon>
        <taxon>Spirurina</taxon>
        <taxon>Ascaridomorpha</taxon>
        <taxon>Ascaridoidea</taxon>
        <taxon>Ascarididae</taxon>
        <taxon>Ascaris</taxon>
    </lineage>
</organism>
<evidence type="ECO:0000313" key="2">
    <source>
        <dbReference type="WBParaSite" id="ALUE_0000097901-mRNA-1"/>
    </source>
</evidence>
<proteinExistence type="predicted"/>